<reference evidence="1" key="1">
    <citation type="submission" date="2020-05" db="EMBL/GenBank/DDBJ databases">
        <authorList>
            <consortium name="Genoscope - CEA"/>
            <person name="William W."/>
        </authorList>
    </citation>
    <scope>NUCLEOTIDE SEQUENCE [LARGE SCALE GENOMIC DNA]</scope>
    <source>
        <strain evidence="1">PCC 7821</strain>
    </source>
</reference>
<keyword evidence="2" id="KW-1185">Reference proteome</keyword>
<organism evidence="1 2">
    <name type="scientific">Planktothrix rubescens CCAP 1459/22</name>
    <dbReference type="NCBI Taxonomy" id="329571"/>
    <lineage>
        <taxon>Bacteria</taxon>
        <taxon>Bacillati</taxon>
        <taxon>Cyanobacteriota</taxon>
        <taxon>Cyanophyceae</taxon>
        <taxon>Oscillatoriophycideae</taxon>
        <taxon>Oscillatoriales</taxon>
        <taxon>Microcoleaceae</taxon>
        <taxon>Planktothrix</taxon>
    </lineage>
</organism>
<name>A0A6J7ZP94_PLARU</name>
<proteinExistence type="predicted"/>
<gene>
    <name evidence="1" type="ORF">PLAN_40988</name>
</gene>
<dbReference type="EMBL" id="CZCZ02000014">
    <property type="protein sequence ID" value="CAC5344573.1"/>
    <property type="molecule type" value="Genomic_DNA"/>
</dbReference>
<evidence type="ECO:0000313" key="2">
    <source>
        <dbReference type="Proteomes" id="UP000196521"/>
    </source>
</evidence>
<protein>
    <submittedName>
        <fullName evidence="1">Uncharacterized protein</fullName>
    </submittedName>
</protein>
<dbReference type="EMBL" id="LR812490">
    <property type="protein sequence ID" value="CAC5344573.1"/>
    <property type="molecule type" value="Genomic_DNA"/>
</dbReference>
<dbReference type="AlphaFoldDB" id="A0A6J7ZP94"/>
<comment type="caution">
    <text evidence="1">The sequence shown here is derived from an EMBL/GenBank/DDBJ whole genome shotgun (WGS) entry which is preliminary data.</text>
</comment>
<evidence type="ECO:0000313" key="1">
    <source>
        <dbReference type="EMBL" id="CAC5344573.1"/>
    </source>
</evidence>
<dbReference type="Proteomes" id="UP000196521">
    <property type="component" value="Chromosome"/>
</dbReference>
<accession>A0A6J7ZP94</accession>
<sequence length="56" mass="6755">MKEKFSANIIRYYRNKVHLRGLIKIKVFEPTQVSFVCVAAISNRQEKKRKKSFRRI</sequence>